<gene>
    <name evidence="2" type="ORF">LZ480_11190</name>
</gene>
<dbReference type="PROSITE" id="PS51186">
    <property type="entry name" value="GNAT"/>
    <property type="match status" value="1"/>
</dbReference>
<dbReference type="PANTHER" id="PTHR37817">
    <property type="entry name" value="N-ACETYLTRANSFERASE EIS"/>
    <property type="match status" value="1"/>
</dbReference>
<sequence>MEIKKVPPSDYEQIYRLRDYSFPSVYEGDKKEDFQFWVANSETLGAYEDNQIIGQLLVLPLNMTVHGVNMLMGGIGFVATYPEYRNKGVMKQLMQKALESMRQQGQLVSVLAPFSVSFYRYFGWELFVDKVHYTVPRTAFPDFGKQRDDVKRFSFSVVDTALFSDVMQFHNELCAKKNGAMLRDAAWWKRIERRQPKSHFAVVYELQEVIGYIRYTIDQLTFEVQDFLVKNYYAQQALWRFMTAHAASIEKICGVTSLDEQMGFLFQEPQYKRELTRDVMARIVDVKIFLQQYNWRELDASLYVQITDPFCEWNEAIYEINKYGKIAKVDEENVNKEHILELTINHLTTLLLGYITMERLVYLTNVTCTEEVIRQWERAIPYQVPTFYEYF</sequence>
<dbReference type="InterPro" id="IPR016181">
    <property type="entry name" value="Acyl_CoA_acyltransferase"/>
</dbReference>
<name>A0ABS9UDP4_9BACL</name>
<accession>A0ABS9UDP4</accession>
<keyword evidence="3" id="KW-1185">Reference proteome</keyword>
<dbReference type="SUPFAM" id="SSF55729">
    <property type="entry name" value="Acyl-CoA N-acyltransferases (Nat)"/>
    <property type="match status" value="1"/>
</dbReference>
<dbReference type="EMBL" id="JAKZFC010000003">
    <property type="protein sequence ID" value="MCH7322457.1"/>
    <property type="molecule type" value="Genomic_DNA"/>
</dbReference>
<dbReference type="InterPro" id="IPR041380">
    <property type="entry name" value="Acetyltransf_17"/>
</dbReference>
<dbReference type="InterPro" id="IPR025559">
    <property type="entry name" value="Eis_dom"/>
</dbReference>
<feature type="domain" description="N-acetyltransferase" evidence="1">
    <location>
        <begin position="1"/>
        <end position="141"/>
    </location>
</feature>
<organism evidence="2 3">
    <name type="scientific">Solibacillus palustris</name>
    <dbReference type="NCBI Taxonomy" id="2908203"/>
    <lineage>
        <taxon>Bacteria</taxon>
        <taxon>Bacillati</taxon>
        <taxon>Bacillota</taxon>
        <taxon>Bacilli</taxon>
        <taxon>Bacillales</taxon>
        <taxon>Caryophanaceae</taxon>
        <taxon>Solibacillus</taxon>
    </lineage>
</organism>
<dbReference type="Pfam" id="PF17668">
    <property type="entry name" value="Acetyltransf_17"/>
    <property type="match status" value="1"/>
</dbReference>
<reference evidence="2 3" key="1">
    <citation type="submission" date="2022-03" db="EMBL/GenBank/DDBJ databases">
        <authorList>
            <person name="Jo J.-H."/>
            <person name="Im W.-T."/>
        </authorList>
    </citation>
    <scope>NUCLEOTIDE SEQUENCE [LARGE SCALE GENOMIC DNA]</scope>
    <source>
        <strain evidence="2 3">MA9</strain>
    </source>
</reference>
<dbReference type="SUPFAM" id="SSF55718">
    <property type="entry name" value="SCP-like"/>
    <property type="match status" value="1"/>
</dbReference>
<dbReference type="Pfam" id="PF13527">
    <property type="entry name" value="Acetyltransf_9"/>
    <property type="match status" value="1"/>
</dbReference>
<dbReference type="PANTHER" id="PTHR37817:SF1">
    <property type="entry name" value="N-ACETYLTRANSFERASE EIS"/>
    <property type="match status" value="1"/>
</dbReference>
<dbReference type="InterPro" id="IPR051554">
    <property type="entry name" value="Acetyltransferase_Eis"/>
</dbReference>
<keyword evidence="2" id="KW-0012">Acyltransferase</keyword>
<dbReference type="Proteomes" id="UP001316087">
    <property type="component" value="Unassembled WGS sequence"/>
</dbReference>
<dbReference type="CDD" id="cd04301">
    <property type="entry name" value="NAT_SF"/>
    <property type="match status" value="1"/>
</dbReference>
<comment type="caution">
    <text evidence="2">The sequence shown here is derived from an EMBL/GenBank/DDBJ whole genome shotgun (WGS) entry which is preliminary data.</text>
</comment>
<dbReference type="InterPro" id="IPR000182">
    <property type="entry name" value="GNAT_dom"/>
</dbReference>
<proteinExistence type="predicted"/>
<dbReference type="RefSeq" id="WP_241369510.1">
    <property type="nucleotide sequence ID" value="NZ_JAKZFC010000003.1"/>
</dbReference>
<protein>
    <submittedName>
        <fullName evidence="2">GNAT family N-acetyltransferase</fullName>
        <ecNumber evidence="2">2.3.1.-</ecNumber>
    </submittedName>
</protein>
<evidence type="ECO:0000313" key="2">
    <source>
        <dbReference type="EMBL" id="MCH7322457.1"/>
    </source>
</evidence>
<dbReference type="InterPro" id="IPR036527">
    <property type="entry name" value="SCP2_sterol-bd_dom_sf"/>
</dbReference>
<dbReference type="Gene3D" id="3.40.630.30">
    <property type="match status" value="2"/>
</dbReference>
<evidence type="ECO:0000259" key="1">
    <source>
        <dbReference type="PROSITE" id="PS51186"/>
    </source>
</evidence>
<dbReference type="Gene3D" id="3.30.1050.10">
    <property type="entry name" value="SCP2 sterol-binding domain"/>
    <property type="match status" value="1"/>
</dbReference>
<evidence type="ECO:0000313" key="3">
    <source>
        <dbReference type="Proteomes" id="UP001316087"/>
    </source>
</evidence>
<dbReference type="Pfam" id="PF13530">
    <property type="entry name" value="SCP2_2"/>
    <property type="match status" value="1"/>
</dbReference>
<keyword evidence="2" id="KW-0808">Transferase</keyword>
<dbReference type="GO" id="GO:0016746">
    <property type="term" value="F:acyltransferase activity"/>
    <property type="evidence" value="ECO:0007669"/>
    <property type="project" value="UniProtKB-KW"/>
</dbReference>
<dbReference type="EC" id="2.3.1.-" evidence="2"/>